<protein>
    <recommendedName>
        <fullName evidence="9">TEA domain-containing protein</fullName>
    </recommendedName>
</protein>
<name>A0A9P6ZBH8_9FUNG</name>
<sequence>MLACAQDIFFTSDTVNQNNISDPFLDNQQSKDSKRSRMKHSNTMHHLQHHLKHEHIANKHKEEQQVWPPDVEAAFIEALETIPKLGRRKILVNGKPCGRNELISDFIFRKTQKIRTRKQVSSHIQVLKNTRKNDPHFMRLLTDSADVDEGFATIQQPVRQHQRKPRMSASSSRRSQLNHNQKIKATRSGGSTTSDDSSISSSPSPADYVFDRMYQDQQNSFSSMLDLKDPFFEPFFNSLNSVNNEASNESNNNSSSSSLFDNNGLSSLFSMQDFSNVSADDVLQQLFPLTNYTSESGPTVVDLLEQQNSINNFLISQKQQHQQQNQKKTAKKSGIRKYNKKKNSSLKSSLSHPNFNHFFQTVNPLATSTFPMAGINPINGLGQTTVSTWIDPSIYPLWPNYLCLYLEYSLSHDPSTTIPHTLATITECIPSNIASIDGMCVAKEKCPPLSELTSSPALTVLTAKVKLNLNINTSDFFFNNTSFFETRDRRTIECTTTIYSFGNVVLESKEIQQALWINEGKYIYSFAYVNQFFDAFMKGIRSLQSWEEIDIAITNLCVVQVFEDVESKMNQTSVLPEDPMPASTSTMEVTLSDDLLLTDTTQTESAAAATPTPSANHESACIALPNTTSSPLLVMVYEFERGQGTMDIALVENGSSLLETTSDLLISTAEPSNNN</sequence>
<keyword evidence="3" id="KW-0805">Transcription regulation</keyword>
<dbReference type="InterPro" id="IPR038096">
    <property type="entry name" value="TEA/ATTS_sf"/>
</dbReference>
<feature type="compositionally biased region" description="Low complexity" evidence="8">
    <location>
        <begin position="188"/>
        <end position="205"/>
    </location>
</feature>
<dbReference type="PROSITE" id="PS51088">
    <property type="entry name" value="TEA_2"/>
    <property type="match status" value="1"/>
</dbReference>
<evidence type="ECO:0000313" key="10">
    <source>
        <dbReference type="EMBL" id="KAG1573987.1"/>
    </source>
</evidence>
<feature type="compositionally biased region" description="Polar residues" evidence="8">
    <location>
        <begin position="168"/>
        <end position="180"/>
    </location>
</feature>
<feature type="region of interest" description="Disordered" evidence="8">
    <location>
        <begin position="20"/>
        <end position="41"/>
    </location>
</feature>
<keyword evidence="4" id="KW-0238">DNA-binding</keyword>
<evidence type="ECO:0000256" key="6">
    <source>
        <dbReference type="ARBA" id="ARBA00023242"/>
    </source>
</evidence>
<evidence type="ECO:0000256" key="3">
    <source>
        <dbReference type="ARBA" id="ARBA00023015"/>
    </source>
</evidence>
<feature type="region of interest" description="Disordered" evidence="8">
    <location>
        <begin position="155"/>
        <end position="207"/>
    </location>
</feature>
<dbReference type="InterPro" id="IPR041086">
    <property type="entry name" value="YBD"/>
</dbReference>
<evidence type="ECO:0000256" key="1">
    <source>
        <dbReference type="ARBA" id="ARBA00004123"/>
    </source>
</evidence>
<dbReference type="GO" id="GO:0005634">
    <property type="term" value="C:nucleus"/>
    <property type="evidence" value="ECO:0007669"/>
    <property type="project" value="UniProtKB-SubCell"/>
</dbReference>
<dbReference type="Proteomes" id="UP000740926">
    <property type="component" value="Unassembled WGS sequence"/>
</dbReference>
<evidence type="ECO:0000256" key="4">
    <source>
        <dbReference type="ARBA" id="ARBA00023125"/>
    </source>
</evidence>
<dbReference type="Pfam" id="PF01285">
    <property type="entry name" value="TEA"/>
    <property type="match status" value="1"/>
</dbReference>
<feature type="compositionally biased region" description="Basic residues" evidence="8">
    <location>
        <begin position="328"/>
        <end position="344"/>
    </location>
</feature>
<comment type="caution">
    <text evidence="10">The sequence shown here is derived from an EMBL/GenBank/DDBJ whole genome shotgun (WGS) entry which is preliminary data.</text>
</comment>
<accession>A0A9P6ZBH8</accession>
<feature type="region of interest" description="Disordered" evidence="8">
    <location>
        <begin position="317"/>
        <end position="349"/>
    </location>
</feature>
<dbReference type="Pfam" id="PF17725">
    <property type="entry name" value="YBD"/>
    <property type="match status" value="1"/>
</dbReference>
<dbReference type="GO" id="GO:0000981">
    <property type="term" value="F:DNA-binding transcription factor activity, RNA polymerase II-specific"/>
    <property type="evidence" value="ECO:0007669"/>
    <property type="project" value="TreeGrafter"/>
</dbReference>
<dbReference type="InterPro" id="IPR000818">
    <property type="entry name" value="TEA/ATTS_dom"/>
</dbReference>
<keyword evidence="11" id="KW-1185">Reference proteome</keyword>
<keyword evidence="5" id="KW-0804">Transcription</keyword>
<organism evidence="10 11">
    <name type="scientific">Rhizopus delemar</name>
    <dbReference type="NCBI Taxonomy" id="936053"/>
    <lineage>
        <taxon>Eukaryota</taxon>
        <taxon>Fungi</taxon>
        <taxon>Fungi incertae sedis</taxon>
        <taxon>Mucoromycota</taxon>
        <taxon>Mucoromycotina</taxon>
        <taxon>Mucoromycetes</taxon>
        <taxon>Mucorales</taxon>
        <taxon>Mucorineae</taxon>
        <taxon>Rhizopodaceae</taxon>
        <taxon>Rhizopus</taxon>
    </lineage>
</organism>
<dbReference type="PANTHER" id="PTHR11834">
    <property type="entry name" value="TRANSCRIPTIONAL ENHANCER FACTOR TEF RELATED"/>
    <property type="match status" value="1"/>
</dbReference>
<dbReference type="PANTHER" id="PTHR11834:SF0">
    <property type="entry name" value="PROTEIN SCALLOPED"/>
    <property type="match status" value="1"/>
</dbReference>
<feature type="DNA-binding region" description="TEA" evidence="7">
    <location>
        <begin position="60"/>
        <end position="134"/>
    </location>
</feature>
<gene>
    <name evidence="10" type="ORF">G6F50_002360</name>
</gene>
<evidence type="ECO:0000313" key="11">
    <source>
        <dbReference type="Proteomes" id="UP000740926"/>
    </source>
</evidence>
<dbReference type="GO" id="GO:0005667">
    <property type="term" value="C:transcription regulator complex"/>
    <property type="evidence" value="ECO:0007669"/>
    <property type="project" value="TreeGrafter"/>
</dbReference>
<dbReference type="AlphaFoldDB" id="A0A9P6ZBH8"/>
<keyword evidence="6" id="KW-0539">Nucleus</keyword>
<reference evidence="10 11" key="1">
    <citation type="journal article" date="2020" name="Microb. Genom.">
        <title>Genetic diversity of clinical and environmental Mucorales isolates obtained from an investigation of mucormycosis cases among solid organ transplant recipients.</title>
        <authorList>
            <person name="Nguyen M.H."/>
            <person name="Kaul D."/>
            <person name="Muto C."/>
            <person name="Cheng S.J."/>
            <person name="Richter R.A."/>
            <person name="Bruno V.M."/>
            <person name="Liu G."/>
            <person name="Beyhan S."/>
            <person name="Sundermann A.J."/>
            <person name="Mounaud S."/>
            <person name="Pasculle A.W."/>
            <person name="Nierman W.C."/>
            <person name="Driscoll E."/>
            <person name="Cumbie R."/>
            <person name="Clancy C.J."/>
            <person name="Dupont C.L."/>
        </authorList>
    </citation>
    <scope>NUCLEOTIDE SEQUENCE [LARGE SCALE GENOMIC DNA]</scope>
    <source>
        <strain evidence="10 11">GL24</strain>
    </source>
</reference>
<dbReference type="GO" id="GO:0000978">
    <property type="term" value="F:RNA polymerase II cis-regulatory region sequence-specific DNA binding"/>
    <property type="evidence" value="ECO:0007669"/>
    <property type="project" value="TreeGrafter"/>
</dbReference>
<evidence type="ECO:0000256" key="8">
    <source>
        <dbReference type="SAM" id="MobiDB-lite"/>
    </source>
</evidence>
<dbReference type="EMBL" id="JAANIU010000220">
    <property type="protein sequence ID" value="KAG1573987.1"/>
    <property type="molecule type" value="Genomic_DNA"/>
</dbReference>
<dbReference type="InterPro" id="IPR050937">
    <property type="entry name" value="TEC1_TEAD_TF"/>
</dbReference>
<evidence type="ECO:0000256" key="5">
    <source>
        <dbReference type="ARBA" id="ARBA00023163"/>
    </source>
</evidence>
<dbReference type="Gene3D" id="2.70.50.80">
    <property type="match status" value="1"/>
</dbReference>
<feature type="compositionally biased region" description="Low complexity" evidence="8">
    <location>
        <begin position="317"/>
        <end position="327"/>
    </location>
</feature>
<comment type="similarity">
    <text evidence="2">Belongs to the TEC1 family.</text>
</comment>
<evidence type="ECO:0000256" key="2">
    <source>
        <dbReference type="ARBA" id="ARBA00008421"/>
    </source>
</evidence>
<evidence type="ECO:0000256" key="7">
    <source>
        <dbReference type="PROSITE-ProRule" id="PRU00505"/>
    </source>
</evidence>
<proteinExistence type="inferred from homology"/>
<feature type="domain" description="TEA" evidence="9">
    <location>
        <begin position="60"/>
        <end position="134"/>
    </location>
</feature>
<dbReference type="PRINTS" id="PR00065">
    <property type="entry name" value="TEADOMAIN"/>
</dbReference>
<evidence type="ECO:0000259" key="9">
    <source>
        <dbReference type="PROSITE" id="PS51088"/>
    </source>
</evidence>
<dbReference type="Gene3D" id="6.10.20.40">
    <property type="entry name" value="TEA/ATTS domain"/>
    <property type="match status" value="1"/>
</dbReference>
<comment type="subcellular location">
    <subcellularLocation>
        <location evidence="1">Nucleus</location>
    </subcellularLocation>
</comment>
<dbReference type="SMART" id="SM00426">
    <property type="entry name" value="TEA"/>
    <property type="match status" value="1"/>
</dbReference>